<organism evidence="3 4">
    <name type="scientific">Inhella gelatinilytica</name>
    <dbReference type="NCBI Taxonomy" id="2795030"/>
    <lineage>
        <taxon>Bacteria</taxon>
        <taxon>Pseudomonadati</taxon>
        <taxon>Pseudomonadota</taxon>
        <taxon>Betaproteobacteria</taxon>
        <taxon>Burkholderiales</taxon>
        <taxon>Sphaerotilaceae</taxon>
        <taxon>Inhella</taxon>
    </lineage>
</organism>
<evidence type="ECO:0000259" key="1">
    <source>
        <dbReference type="Pfam" id="PF01548"/>
    </source>
</evidence>
<reference evidence="3" key="1">
    <citation type="submission" date="2020-12" db="EMBL/GenBank/DDBJ databases">
        <title>The genome sequence of Inhella sp. 4Y17.</title>
        <authorList>
            <person name="Liu Y."/>
        </authorList>
    </citation>
    <scope>NUCLEOTIDE SEQUENCE</scope>
    <source>
        <strain evidence="3">4Y10</strain>
    </source>
</reference>
<dbReference type="PANTHER" id="PTHR33055">
    <property type="entry name" value="TRANSPOSASE FOR INSERTION SEQUENCE ELEMENT IS1111A"/>
    <property type="match status" value="1"/>
</dbReference>
<dbReference type="InterPro" id="IPR002525">
    <property type="entry name" value="Transp_IS110-like_N"/>
</dbReference>
<accession>A0A931J303</accession>
<evidence type="ECO:0000313" key="4">
    <source>
        <dbReference type="Proteomes" id="UP000620139"/>
    </source>
</evidence>
<sequence length="343" mass="36965">MAIVCVGIDLAKNVFALHGVDEAGKPALVRPTVPRAKLLEAIAALPPCLIAMEACSGAHHWAREFQALGHTVKLIAPKFVIPYRLSGKRGKNDSADAAAICEAAQRPSMRFVPAKSLEQQGQLCLHRVRQGFIEQRTALINRIRGLLSEFGIVLPLKAATVRREALLHLEDLPGWANLAVGDCLSEVGRLDERIGQYDRHLAHLARESEAAKRLMRLAGIGETTATALTAAIGNGHDFQCGRQFAAWLGLTPGQYSSGGKTRLGRITKAGDAYLRSLLVLGARAVLAAAKNKTDPISRWVRNVEERRGYWKAVVAMAAKNARLAWAVLAKGDAFKLPAAAATS</sequence>
<feature type="domain" description="Transposase IS110-like N-terminal" evidence="1">
    <location>
        <begin position="6"/>
        <end position="150"/>
    </location>
</feature>
<dbReference type="RefSeq" id="WP_198102000.1">
    <property type="nucleotide sequence ID" value="NZ_JAEDAL010000019.1"/>
</dbReference>
<keyword evidence="4" id="KW-1185">Reference proteome</keyword>
<dbReference type="Pfam" id="PF02371">
    <property type="entry name" value="Transposase_20"/>
    <property type="match status" value="1"/>
</dbReference>
<feature type="domain" description="Transposase IS116/IS110/IS902 C-terminal" evidence="2">
    <location>
        <begin position="212"/>
        <end position="289"/>
    </location>
</feature>
<gene>
    <name evidence="3" type="ORF">I7X43_16230</name>
</gene>
<evidence type="ECO:0000313" key="3">
    <source>
        <dbReference type="EMBL" id="MBH9554386.1"/>
    </source>
</evidence>
<dbReference type="GO" id="GO:0003677">
    <property type="term" value="F:DNA binding"/>
    <property type="evidence" value="ECO:0007669"/>
    <property type="project" value="InterPro"/>
</dbReference>
<dbReference type="GO" id="GO:0006313">
    <property type="term" value="P:DNA transposition"/>
    <property type="evidence" value="ECO:0007669"/>
    <property type="project" value="InterPro"/>
</dbReference>
<proteinExistence type="predicted"/>
<dbReference type="AlphaFoldDB" id="A0A931J303"/>
<dbReference type="NCBIfam" id="NF033542">
    <property type="entry name" value="transpos_IS110"/>
    <property type="match status" value="1"/>
</dbReference>
<dbReference type="Pfam" id="PF01548">
    <property type="entry name" value="DEDD_Tnp_IS110"/>
    <property type="match status" value="1"/>
</dbReference>
<dbReference type="GO" id="GO:0004803">
    <property type="term" value="F:transposase activity"/>
    <property type="evidence" value="ECO:0007669"/>
    <property type="project" value="InterPro"/>
</dbReference>
<dbReference type="PANTHER" id="PTHR33055:SF3">
    <property type="entry name" value="PUTATIVE TRANSPOSASE FOR IS117-RELATED"/>
    <property type="match status" value="1"/>
</dbReference>
<dbReference type="InterPro" id="IPR047650">
    <property type="entry name" value="Transpos_IS110"/>
</dbReference>
<dbReference type="InterPro" id="IPR003346">
    <property type="entry name" value="Transposase_20"/>
</dbReference>
<protein>
    <submittedName>
        <fullName evidence="3">IS110 family transposase</fullName>
    </submittedName>
</protein>
<evidence type="ECO:0000259" key="2">
    <source>
        <dbReference type="Pfam" id="PF02371"/>
    </source>
</evidence>
<name>A0A931J303_9BURK</name>
<dbReference type="EMBL" id="JAEDAL010000019">
    <property type="protein sequence ID" value="MBH9554386.1"/>
    <property type="molecule type" value="Genomic_DNA"/>
</dbReference>
<dbReference type="Proteomes" id="UP000620139">
    <property type="component" value="Unassembled WGS sequence"/>
</dbReference>
<comment type="caution">
    <text evidence="3">The sequence shown here is derived from an EMBL/GenBank/DDBJ whole genome shotgun (WGS) entry which is preliminary data.</text>
</comment>